<dbReference type="GO" id="GO:0003825">
    <property type="term" value="F:alpha,alpha-trehalose-phosphate synthase (UDP-forming) activity"/>
    <property type="evidence" value="ECO:0007669"/>
    <property type="project" value="TreeGrafter"/>
</dbReference>
<keyword evidence="2" id="KW-1185">Reference proteome</keyword>
<organism evidence="1 2">
    <name type="scientific">Pisolithus microcarpus 441</name>
    <dbReference type="NCBI Taxonomy" id="765257"/>
    <lineage>
        <taxon>Eukaryota</taxon>
        <taxon>Fungi</taxon>
        <taxon>Dikarya</taxon>
        <taxon>Basidiomycota</taxon>
        <taxon>Agaricomycotina</taxon>
        <taxon>Agaricomycetes</taxon>
        <taxon>Agaricomycetidae</taxon>
        <taxon>Boletales</taxon>
        <taxon>Sclerodermatineae</taxon>
        <taxon>Pisolithaceae</taxon>
        <taxon>Pisolithus</taxon>
    </lineage>
</organism>
<dbReference type="InterPro" id="IPR001830">
    <property type="entry name" value="Glyco_trans_20"/>
</dbReference>
<dbReference type="EMBL" id="KN833948">
    <property type="protein sequence ID" value="KIK14250.1"/>
    <property type="molecule type" value="Genomic_DNA"/>
</dbReference>
<proteinExistence type="predicted"/>
<reference evidence="2" key="2">
    <citation type="submission" date="2015-01" db="EMBL/GenBank/DDBJ databases">
        <title>Evolutionary Origins and Diversification of the Mycorrhizal Mutualists.</title>
        <authorList>
            <consortium name="DOE Joint Genome Institute"/>
            <consortium name="Mycorrhizal Genomics Consortium"/>
            <person name="Kohler A."/>
            <person name="Kuo A."/>
            <person name="Nagy L.G."/>
            <person name="Floudas D."/>
            <person name="Copeland A."/>
            <person name="Barry K.W."/>
            <person name="Cichocki N."/>
            <person name="Veneault-Fourrey C."/>
            <person name="LaButti K."/>
            <person name="Lindquist E.A."/>
            <person name="Lipzen A."/>
            <person name="Lundell T."/>
            <person name="Morin E."/>
            <person name="Murat C."/>
            <person name="Riley R."/>
            <person name="Ohm R."/>
            <person name="Sun H."/>
            <person name="Tunlid A."/>
            <person name="Henrissat B."/>
            <person name="Grigoriev I.V."/>
            <person name="Hibbett D.S."/>
            <person name="Martin F."/>
        </authorList>
    </citation>
    <scope>NUCLEOTIDE SEQUENCE [LARGE SCALE GENOMIC DNA]</scope>
    <source>
        <strain evidence="2">441</strain>
    </source>
</reference>
<evidence type="ECO:0000313" key="2">
    <source>
        <dbReference type="Proteomes" id="UP000054018"/>
    </source>
</evidence>
<dbReference type="Proteomes" id="UP000054018">
    <property type="component" value="Unassembled WGS sequence"/>
</dbReference>
<dbReference type="GO" id="GO:0004805">
    <property type="term" value="F:trehalose-phosphatase activity"/>
    <property type="evidence" value="ECO:0007669"/>
    <property type="project" value="TreeGrafter"/>
</dbReference>
<name>A0A0C9XPE0_9AGAM</name>
<dbReference type="SUPFAM" id="SSF53756">
    <property type="entry name" value="UDP-Glycosyltransferase/glycogen phosphorylase"/>
    <property type="match status" value="1"/>
</dbReference>
<dbReference type="STRING" id="765257.A0A0C9XPE0"/>
<dbReference type="GO" id="GO:0005992">
    <property type="term" value="P:trehalose biosynthetic process"/>
    <property type="evidence" value="ECO:0007669"/>
    <property type="project" value="InterPro"/>
</dbReference>
<evidence type="ECO:0000313" key="1">
    <source>
        <dbReference type="EMBL" id="KIK14250.1"/>
    </source>
</evidence>
<dbReference type="PANTHER" id="PTHR10788">
    <property type="entry name" value="TREHALOSE-6-PHOSPHATE SYNTHASE"/>
    <property type="match status" value="1"/>
</dbReference>
<dbReference type="Gene3D" id="3.40.50.2000">
    <property type="entry name" value="Glycogen Phosphorylase B"/>
    <property type="match status" value="1"/>
</dbReference>
<sequence>MLLADFLRHLSVRNPLLMRALGADLAGFQTANHVRHFKQTVPRILAYESLPKGIQAEDPGRFVDVGAFPMGTDVNFERA</sequence>
<dbReference type="GO" id="GO:0005829">
    <property type="term" value="C:cytosol"/>
    <property type="evidence" value="ECO:0007669"/>
    <property type="project" value="TreeGrafter"/>
</dbReference>
<dbReference type="PANTHER" id="PTHR10788:SF106">
    <property type="entry name" value="BCDNA.GH08860"/>
    <property type="match status" value="1"/>
</dbReference>
<dbReference type="HOGENOM" id="CLU_154295_0_0_1"/>
<dbReference type="OrthoDB" id="10460316at2759"/>
<protein>
    <submittedName>
        <fullName evidence="1">Unplaced genomic scaffold scaffold_264, whole genome shotgun sequence</fullName>
    </submittedName>
</protein>
<reference evidence="1 2" key="1">
    <citation type="submission" date="2014-04" db="EMBL/GenBank/DDBJ databases">
        <authorList>
            <consortium name="DOE Joint Genome Institute"/>
            <person name="Kuo A."/>
            <person name="Kohler A."/>
            <person name="Costa M.D."/>
            <person name="Nagy L.G."/>
            <person name="Floudas D."/>
            <person name="Copeland A."/>
            <person name="Barry K.W."/>
            <person name="Cichocki N."/>
            <person name="Veneault-Fourrey C."/>
            <person name="LaButti K."/>
            <person name="Lindquist E.A."/>
            <person name="Lipzen A."/>
            <person name="Lundell T."/>
            <person name="Morin E."/>
            <person name="Murat C."/>
            <person name="Sun H."/>
            <person name="Tunlid A."/>
            <person name="Henrissat B."/>
            <person name="Grigoriev I.V."/>
            <person name="Hibbett D.S."/>
            <person name="Martin F."/>
            <person name="Nordberg H.P."/>
            <person name="Cantor M.N."/>
            <person name="Hua S.X."/>
        </authorList>
    </citation>
    <scope>NUCLEOTIDE SEQUENCE [LARGE SCALE GENOMIC DNA]</scope>
    <source>
        <strain evidence="1 2">441</strain>
    </source>
</reference>
<accession>A0A0C9XPE0</accession>
<gene>
    <name evidence="1" type="ORF">PISMIDRAFT_117353</name>
</gene>
<dbReference type="Pfam" id="PF00982">
    <property type="entry name" value="Glyco_transf_20"/>
    <property type="match status" value="1"/>
</dbReference>
<dbReference type="AlphaFoldDB" id="A0A0C9XPE0"/>